<comment type="caution">
    <text evidence="1">The sequence shown here is derived from an EMBL/GenBank/DDBJ whole genome shotgun (WGS) entry which is preliminary data.</text>
</comment>
<dbReference type="Pfam" id="PF14022">
    <property type="entry name" value="DUF4238"/>
    <property type="match status" value="1"/>
</dbReference>
<evidence type="ECO:0000313" key="1">
    <source>
        <dbReference type="EMBL" id="MFD2561729.1"/>
    </source>
</evidence>
<dbReference type="EMBL" id="JBHULE010000004">
    <property type="protein sequence ID" value="MFD2561729.1"/>
    <property type="molecule type" value="Genomic_DNA"/>
</dbReference>
<dbReference type="RefSeq" id="WP_378289703.1">
    <property type="nucleotide sequence ID" value="NZ_JBHULE010000004.1"/>
</dbReference>
<dbReference type="InterPro" id="IPR025332">
    <property type="entry name" value="DUF4238"/>
</dbReference>
<proteinExistence type="predicted"/>
<gene>
    <name evidence="1" type="ORF">ACFSR1_03540</name>
</gene>
<protein>
    <submittedName>
        <fullName evidence="1">DUF4238 domain-containing protein</fullName>
    </submittedName>
</protein>
<evidence type="ECO:0000313" key="2">
    <source>
        <dbReference type="Proteomes" id="UP001597319"/>
    </source>
</evidence>
<dbReference type="Proteomes" id="UP001597319">
    <property type="component" value="Unassembled WGS sequence"/>
</dbReference>
<organism evidence="1 2">
    <name type="scientific">Aquimarina rubra</name>
    <dbReference type="NCBI Taxonomy" id="1920033"/>
    <lineage>
        <taxon>Bacteria</taxon>
        <taxon>Pseudomonadati</taxon>
        <taxon>Bacteroidota</taxon>
        <taxon>Flavobacteriia</taxon>
        <taxon>Flavobacteriales</taxon>
        <taxon>Flavobacteriaceae</taxon>
        <taxon>Aquimarina</taxon>
    </lineage>
</organism>
<keyword evidence="2" id="KW-1185">Reference proteome</keyword>
<reference evidence="2" key="1">
    <citation type="journal article" date="2019" name="Int. J. Syst. Evol. Microbiol.">
        <title>The Global Catalogue of Microorganisms (GCM) 10K type strain sequencing project: providing services to taxonomists for standard genome sequencing and annotation.</title>
        <authorList>
            <consortium name="The Broad Institute Genomics Platform"/>
            <consortium name="The Broad Institute Genome Sequencing Center for Infectious Disease"/>
            <person name="Wu L."/>
            <person name="Ma J."/>
        </authorList>
    </citation>
    <scope>NUCLEOTIDE SEQUENCE [LARGE SCALE GENOMIC DNA]</scope>
    <source>
        <strain evidence="2">KCTC 52274</strain>
    </source>
</reference>
<accession>A0ABW5LB26</accession>
<name>A0ABW5LB26_9FLAO</name>
<sequence length="292" mass="34674">MTKISWRHHYLPVFYLKGFTKKSNKFKIYDVQNKRFVKDGKDFSPESYFFKKNDNTISIGDYSDDSLESKYYKKFDNDVAKLINKINSEDHSTRHGVDENDMPALNHFVSLMYWRLPHKREELKKIIKNNDLNSLGVSMVDELGISDPEIEEKFKNSEIFLKGYKFHNSLMDSTRGYNYNCRTPYTIIESSNELPFLCSDNPVIFEKQNPEVYKDDYLFPLSGTRLFMKTDRREDFPPLLRMMVDTLIFKQAVKYVSCTDEKHINILEENFERFNITVEGLKEDIFKRIKVT</sequence>